<feature type="domain" description="EGF-like" evidence="24">
    <location>
        <begin position="534"/>
        <end position="572"/>
    </location>
</feature>
<dbReference type="FunFam" id="2.10.25.10:FF:000045">
    <property type="entry name" value="Slit guidance ligand 2"/>
    <property type="match status" value="1"/>
</dbReference>
<feature type="disulfide bond" evidence="21">
    <location>
        <begin position="600"/>
        <end position="609"/>
    </location>
</feature>
<feature type="disulfide bond" evidence="21">
    <location>
        <begin position="2146"/>
        <end position="2155"/>
    </location>
</feature>
<keyword evidence="10" id="KW-0732">Signal</keyword>
<feature type="domain" description="EGF-like" evidence="24">
    <location>
        <begin position="219"/>
        <end position="255"/>
    </location>
</feature>
<feature type="domain" description="EGF-like" evidence="24">
    <location>
        <begin position="259"/>
        <end position="298"/>
    </location>
</feature>
<dbReference type="PROSITE" id="PS01186">
    <property type="entry name" value="EGF_2"/>
    <property type="match status" value="25"/>
</dbReference>
<keyword evidence="15 21" id="KW-1015">Disulfide bond</keyword>
<dbReference type="GO" id="GO:0048863">
    <property type="term" value="P:stem cell differentiation"/>
    <property type="evidence" value="ECO:0007669"/>
    <property type="project" value="UniProtKB-ARBA"/>
</dbReference>
<evidence type="ECO:0000256" key="6">
    <source>
        <dbReference type="ARBA" id="ARBA00022525"/>
    </source>
</evidence>
<feature type="domain" description="EGF-like" evidence="24">
    <location>
        <begin position="2397"/>
        <end position="2434"/>
    </location>
</feature>
<dbReference type="GO" id="GO:0060255">
    <property type="term" value="P:regulation of macromolecule metabolic process"/>
    <property type="evidence" value="ECO:0007669"/>
    <property type="project" value="UniProtKB-ARBA"/>
</dbReference>
<feature type="disulfide bond" evidence="21">
    <location>
        <begin position="288"/>
        <end position="297"/>
    </location>
</feature>
<dbReference type="InterPro" id="IPR001791">
    <property type="entry name" value="Laminin_G"/>
</dbReference>
<evidence type="ECO:0000256" key="2">
    <source>
        <dbReference type="ARBA" id="ARBA00004613"/>
    </source>
</evidence>
<dbReference type="FunFam" id="2.10.25.10:FF:000472">
    <property type="entry name" value="Uncharacterized protein, isoform A"/>
    <property type="match status" value="1"/>
</dbReference>
<feature type="disulfide bond" evidence="21">
    <location>
        <begin position="2463"/>
        <end position="2472"/>
    </location>
</feature>
<comment type="similarity">
    <text evidence="3">Belongs to the NOTCH family.</text>
</comment>
<feature type="domain" description="EGF-like" evidence="24">
    <location>
        <begin position="2038"/>
        <end position="2074"/>
    </location>
</feature>
<feature type="domain" description="EGF-like" evidence="24">
    <location>
        <begin position="378"/>
        <end position="414"/>
    </location>
</feature>
<feature type="disulfide bond" evidence="21">
    <location>
        <begin position="404"/>
        <end position="413"/>
    </location>
</feature>
<feature type="disulfide bond" evidence="21">
    <location>
        <begin position="755"/>
        <end position="764"/>
    </location>
</feature>
<feature type="domain" description="EGF-like" evidence="24">
    <location>
        <begin position="1702"/>
        <end position="1740"/>
    </location>
</feature>
<dbReference type="SUPFAM" id="SSF57196">
    <property type="entry name" value="EGF/Laminin"/>
    <property type="match status" value="26"/>
</dbReference>
<evidence type="ECO:0000259" key="24">
    <source>
        <dbReference type="PROSITE" id="PS50026"/>
    </source>
</evidence>
<evidence type="ECO:0000256" key="14">
    <source>
        <dbReference type="ARBA" id="ARBA00023136"/>
    </source>
</evidence>
<feature type="disulfide bond" evidence="21">
    <location>
        <begin position="1987"/>
        <end position="1996"/>
    </location>
</feature>
<feature type="disulfide bond" evidence="21">
    <location>
        <begin position="1730"/>
        <end position="1739"/>
    </location>
</feature>
<feature type="domain" description="Laminin G" evidence="23">
    <location>
        <begin position="1495"/>
        <end position="1706"/>
    </location>
</feature>
<feature type="domain" description="Laminin G" evidence="23">
    <location>
        <begin position="39"/>
        <end position="213"/>
    </location>
</feature>
<dbReference type="FunFam" id="2.10.25.10:FF:000321">
    <property type="entry name" value="Protein delta homolog 1"/>
    <property type="match status" value="1"/>
</dbReference>
<dbReference type="PROSITE" id="PS50026">
    <property type="entry name" value="EGF_3"/>
    <property type="match status" value="40"/>
</dbReference>
<feature type="domain" description="EGF-like" evidence="24">
    <location>
        <begin position="688"/>
        <end position="727"/>
    </location>
</feature>
<feature type="domain" description="EGF-like" evidence="24">
    <location>
        <begin position="2355"/>
        <end position="2395"/>
    </location>
</feature>
<dbReference type="FunFam" id="2.10.25.10:FF:000109">
    <property type="entry name" value="Notch homolog 4, [Drosophila]"/>
    <property type="match status" value="1"/>
</dbReference>
<dbReference type="FunFam" id="2.10.25.10:FF:000208">
    <property type="entry name" value="Crumbs 2, cell polarity complex component"/>
    <property type="match status" value="1"/>
</dbReference>
<dbReference type="FunFam" id="2.10.25.10:FF:000565">
    <property type="entry name" value="Predicted protein"/>
    <property type="match status" value="3"/>
</dbReference>
<comment type="similarity">
    <text evidence="18">Belongs to the Crumbs protein family.</text>
</comment>
<dbReference type="PROSITE" id="PS00010">
    <property type="entry name" value="ASX_HYDROXYL"/>
    <property type="match status" value="27"/>
</dbReference>
<comment type="caution">
    <text evidence="21">Lacks conserved residue(s) required for the propagation of feature annotation.</text>
</comment>
<keyword evidence="14 22" id="KW-0472">Membrane</keyword>
<feature type="domain" description="EGF-like" evidence="24">
    <location>
        <begin position="915"/>
        <end position="951"/>
    </location>
</feature>
<feature type="domain" description="EGF-like" evidence="24">
    <location>
        <begin position="1087"/>
        <end position="1123"/>
    </location>
</feature>
<dbReference type="InterPro" id="IPR001881">
    <property type="entry name" value="EGF-like_Ca-bd_dom"/>
</dbReference>
<feature type="domain" description="EGF-like" evidence="24">
    <location>
        <begin position="496"/>
        <end position="532"/>
    </location>
</feature>
<feature type="domain" description="EGF-like" evidence="24">
    <location>
        <begin position="2236"/>
        <end position="2273"/>
    </location>
</feature>
<evidence type="ECO:0000256" key="12">
    <source>
        <dbReference type="ARBA" id="ARBA00022782"/>
    </source>
</evidence>
<feature type="domain" description="EGF-like" evidence="24">
    <location>
        <begin position="2077"/>
        <end position="2116"/>
    </location>
</feature>
<reference evidence="25" key="1">
    <citation type="submission" date="2022-08" db="UniProtKB">
        <authorList>
            <consortium name="EnsemblMetazoa"/>
        </authorList>
    </citation>
    <scope>IDENTIFICATION</scope>
    <source>
        <strain evidence="25">05x7-T-G4-1.051#20</strain>
    </source>
</reference>
<dbReference type="GO" id="GO:0005509">
    <property type="term" value="F:calcium ion binding"/>
    <property type="evidence" value="ECO:0007669"/>
    <property type="project" value="InterPro"/>
</dbReference>
<dbReference type="Gene3D" id="2.60.120.200">
    <property type="match status" value="4"/>
</dbReference>
<feature type="domain" description="EGF-like" evidence="24">
    <location>
        <begin position="992"/>
        <end position="1028"/>
    </location>
</feature>
<dbReference type="EnsemblMetazoa" id="G27176.1">
    <property type="protein sequence ID" value="G27176.1:cds"/>
    <property type="gene ID" value="G27176"/>
</dbReference>
<dbReference type="FunFam" id="2.10.25.10:FF:000143">
    <property type="entry name" value="Protein crumbs 1"/>
    <property type="match status" value="2"/>
</dbReference>
<dbReference type="PRINTS" id="PR01983">
    <property type="entry name" value="NOTCH"/>
</dbReference>
<feature type="domain" description="EGF-like" evidence="24">
    <location>
        <begin position="650"/>
        <end position="686"/>
    </location>
</feature>
<proteinExistence type="inferred from homology"/>
<dbReference type="FunFam" id="2.10.25.10:FF:000039">
    <property type="entry name" value="Crumbs cell polarity complex component 1"/>
    <property type="match status" value="1"/>
</dbReference>
<evidence type="ECO:0000256" key="9">
    <source>
        <dbReference type="ARBA" id="ARBA00022692"/>
    </source>
</evidence>
<feature type="disulfide bond" evidence="21">
    <location>
        <begin position="1075"/>
        <end position="1084"/>
    </location>
</feature>
<keyword evidence="16" id="KW-0325">Glycoprotein</keyword>
<keyword evidence="7 21" id="KW-0245">EGF-like domain</keyword>
<feature type="disulfide bond" evidence="21">
    <location>
        <begin position="2385"/>
        <end position="2394"/>
    </location>
</feature>
<dbReference type="Proteomes" id="UP000005408">
    <property type="component" value="Unassembled WGS sequence"/>
</dbReference>
<feature type="domain" description="EGF-like" evidence="24">
    <location>
        <begin position="1125"/>
        <end position="1162"/>
    </location>
</feature>
<evidence type="ECO:0000256" key="5">
    <source>
        <dbReference type="ARBA" id="ARBA00022475"/>
    </source>
</evidence>
<evidence type="ECO:0000313" key="25">
    <source>
        <dbReference type="EnsemblMetazoa" id="G27176.1:cds"/>
    </source>
</evidence>
<dbReference type="FunFam" id="2.10.25.10:FF:000031">
    <property type="entry name" value="neurogenic locus notch homolog protein 3"/>
    <property type="match status" value="1"/>
</dbReference>
<feature type="domain" description="EGF-like" evidence="24">
    <location>
        <begin position="574"/>
        <end position="610"/>
    </location>
</feature>
<protein>
    <recommendedName>
        <fullName evidence="19">Protein crumbs homolog 2</fullName>
    </recommendedName>
    <alternativeName>
        <fullName evidence="20">Crumbs-like protein 2</fullName>
    </alternativeName>
</protein>
<feature type="disulfide bond" evidence="21">
    <location>
        <begin position="562"/>
        <end position="571"/>
    </location>
</feature>
<keyword evidence="12" id="KW-0221">Differentiation</keyword>
<feature type="domain" description="EGF-like" evidence="24">
    <location>
        <begin position="1030"/>
        <end position="1085"/>
    </location>
</feature>
<keyword evidence="26" id="KW-1185">Reference proteome</keyword>
<feature type="disulfide bond" evidence="21">
    <location>
        <begin position="2282"/>
        <end position="2299"/>
    </location>
</feature>
<feature type="domain" description="EGF-like" evidence="24">
    <location>
        <begin position="2196"/>
        <end position="2234"/>
    </location>
</feature>
<feature type="domain" description="EGF-like" evidence="24">
    <location>
        <begin position="300"/>
        <end position="337"/>
    </location>
</feature>
<feature type="disulfide bond" evidence="21">
    <location>
        <begin position="2301"/>
        <end position="2310"/>
    </location>
</feature>
<feature type="domain" description="EGF-like" evidence="24">
    <location>
        <begin position="2158"/>
        <end position="2194"/>
    </location>
</feature>
<feature type="domain" description="EGF-like" evidence="24">
    <location>
        <begin position="1450"/>
        <end position="1486"/>
    </location>
</feature>
<feature type="domain" description="EGF-like" evidence="24">
    <location>
        <begin position="1961"/>
        <end position="1997"/>
    </location>
</feature>
<feature type="disulfide bond" evidence="21">
    <location>
        <begin position="698"/>
        <end position="715"/>
    </location>
</feature>
<feature type="disulfide bond" evidence="21">
    <location>
        <begin position="1152"/>
        <end position="1161"/>
    </location>
</feature>
<dbReference type="FunFam" id="2.10.25.10:FF:000012">
    <property type="entry name" value="Delta-like protein"/>
    <property type="match status" value="1"/>
</dbReference>
<feature type="domain" description="EGF-like" evidence="24">
    <location>
        <begin position="416"/>
        <end position="457"/>
    </location>
</feature>
<comment type="subcellular location">
    <subcellularLocation>
        <location evidence="1">Apical cell membrane</location>
        <topology evidence="1">Single-pass type I membrane protein</topology>
    </subcellularLocation>
    <subcellularLocation>
        <location evidence="2">Secreted</location>
    </subcellularLocation>
</comment>
<feature type="disulfide bond" evidence="21">
    <location>
        <begin position="2343"/>
        <end position="2352"/>
    </location>
</feature>
<dbReference type="FunFam" id="2.10.25.10:FF:000122">
    <property type="entry name" value="Protein crumbs homolog 2"/>
    <property type="match status" value="2"/>
</dbReference>
<feature type="domain" description="EGF-like" evidence="24">
    <location>
        <begin position="767"/>
        <end position="821"/>
    </location>
</feature>
<keyword evidence="9 22" id="KW-0812">Transmembrane</keyword>
<dbReference type="Gene3D" id="2.10.25.10">
    <property type="entry name" value="Laminin"/>
    <property type="match status" value="39"/>
</dbReference>
<dbReference type="InterPro" id="IPR000152">
    <property type="entry name" value="EGF-type_Asp/Asn_hydroxyl_site"/>
</dbReference>
<evidence type="ECO:0000256" key="8">
    <source>
        <dbReference type="ARBA" id="ARBA00022553"/>
    </source>
</evidence>
<dbReference type="InterPro" id="IPR049883">
    <property type="entry name" value="NOTCH1_EGF-like"/>
</dbReference>
<evidence type="ECO:0000256" key="10">
    <source>
        <dbReference type="ARBA" id="ARBA00022729"/>
    </source>
</evidence>
<evidence type="ECO:0000256" key="18">
    <source>
        <dbReference type="ARBA" id="ARBA00060989"/>
    </source>
</evidence>
<evidence type="ECO:0000313" key="26">
    <source>
        <dbReference type="Proteomes" id="UP000005408"/>
    </source>
</evidence>
<feature type="disulfide bond" evidence="21">
    <location>
        <begin position="638"/>
        <end position="647"/>
    </location>
</feature>
<dbReference type="GO" id="GO:0080090">
    <property type="term" value="P:regulation of primary metabolic process"/>
    <property type="evidence" value="ECO:0007669"/>
    <property type="project" value="UniProtKB-ARBA"/>
</dbReference>
<organism evidence="25 26">
    <name type="scientific">Magallana gigas</name>
    <name type="common">Pacific oyster</name>
    <name type="synonym">Crassostrea gigas</name>
    <dbReference type="NCBI Taxonomy" id="29159"/>
    <lineage>
        <taxon>Eukaryota</taxon>
        <taxon>Metazoa</taxon>
        <taxon>Spiralia</taxon>
        <taxon>Lophotrochozoa</taxon>
        <taxon>Mollusca</taxon>
        <taxon>Bivalvia</taxon>
        <taxon>Autobranchia</taxon>
        <taxon>Pteriomorphia</taxon>
        <taxon>Ostreida</taxon>
        <taxon>Ostreoidea</taxon>
        <taxon>Ostreidae</taxon>
        <taxon>Magallana</taxon>
    </lineage>
</organism>
<dbReference type="InterPro" id="IPR013320">
    <property type="entry name" value="ConA-like_dom_sf"/>
</dbReference>
<keyword evidence="5" id="KW-1003">Cell membrane</keyword>
<feature type="domain" description="EGF-like" evidence="24">
    <location>
        <begin position="1164"/>
        <end position="1208"/>
    </location>
</feature>
<feature type="disulfide bond" evidence="21">
    <location>
        <begin position="1476"/>
        <end position="1485"/>
    </location>
</feature>
<feature type="domain" description="EGF-like" evidence="24">
    <location>
        <begin position="729"/>
        <end position="765"/>
    </location>
</feature>
<feature type="disulfide bond" evidence="21">
    <location>
        <begin position="2263"/>
        <end position="2272"/>
    </location>
</feature>
<evidence type="ECO:0000256" key="20">
    <source>
        <dbReference type="ARBA" id="ARBA00080891"/>
    </source>
</evidence>
<dbReference type="Pfam" id="PF00008">
    <property type="entry name" value="EGF"/>
    <property type="match status" value="15"/>
</dbReference>
<feature type="domain" description="EGF-like" evidence="24">
    <location>
        <begin position="458"/>
        <end position="494"/>
    </location>
</feature>
<feature type="disulfide bond" evidence="21">
    <location>
        <begin position="2064"/>
        <end position="2073"/>
    </location>
</feature>
<feature type="disulfide bond" evidence="21">
    <location>
        <begin position="676"/>
        <end position="685"/>
    </location>
</feature>
<keyword evidence="13 22" id="KW-1133">Transmembrane helix</keyword>
<keyword evidence="11" id="KW-0677">Repeat</keyword>
<dbReference type="FunFam" id="2.10.25.10:FF:000575">
    <property type="entry name" value="Crumbs, isoform C"/>
    <property type="match status" value="1"/>
</dbReference>
<dbReference type="GO" id="GO:0048646">
    <property type="term" value="P:anatomical structure formation involved in morphogenesis"/>
    <property type="evidence" value="ECO:0007669"/>
    <property type="project" value="UniProtKB-ARBA"/>
</dbReference>
<dbReference type="SMART" id="SM00282">
    <property type="entry name" value="LamG"/>
    <property type="match status" value="4"/>
</dbReference>
<keyword evidence="8" id="KW-0597">Phosphoprotein</keyword>
<feature type="domain" description="EGF-like" evidence="24">
    <location>
        <begin position="1210"/>
        <end position="1255"/>
    </location>
</feature>
<evidence type="ECO:0000259" key="23">
    <source>
        <dbReference type="PROSITE" id="PS50025"/>
    </source>
</evidence>
<dbReference type="PROSITE" id="PS00022">
    <property type="entry name" value="EGF_1"/>
    <property type="match status" value="28"/>
</dbReference>
<feature type="disulfide bond" evidence="21">
    <location>
        <begin position="245"/>
        <end position="254"/>
    </location>
</feature>
<evidence type="ECO:0000256" key="13">
    <source>
        <dbReference type="ARBA" id="ARBA00022989"/>
    </source>
</evidence>
<feature type="domain" description="EGF-like" evidence="24">
    <location>
        <begin position="339"/>
        <end position="376"/>
    </location>
</feature>
<evidence type="ECO:0000256" key="11">
    <source>
        <dbReference type="ARBA" id="ARBA00022737"/>
    </source>
</evidence>
<dbReference type="InterPro" id="IPR051022">
    <property type="entry name" value="Notch_Cell-Fate_Det"/>
</dbReference>
<feature type="domain" description="EGF-like" evidence="24">
    <location>
        <begin position="875"/>
        <end position="913"/>
    </location>
</feature>
<feature type="transmembrane region" description="Helical" evidence="22">
    <location>
        <begin position="2488"/>
        <end position="2511"/>
    </location>
</feature>
<dbReference type="GO" id="GO:0032991">
    <property type="term" value="C:protein-containing complex"/>
    <property type="evidence" value="ECO:0007669"/>
    <property type="project" value="UniProtKB-ARBA"/>
</dbReference>
<feature type="domain" description="EGF-like" evidence="24">
    <location>
        <begin position="1999"/>
        <end position="2036"/>
    </location>
</feature>
<dbReference type="PRINTS" id="PR00010">
    <property type="entry name" value="EGFBLOOD"/>
</dbReference>
<feature type="disulfide bond" evidence="21">
    <location>
        <begin position="2366"/>
        <end position="2383"/>
    </location>
</feature>
<evidence type="ECO:0000256" key="19">
    <source>
        <dbReference type="ARBA" id="ARBA00072415"/>
    </source>
</evidence>
<evidence type="ECO:0000256" key="22">
    <source>
        <dbReference type="SAM" id="Phobius"/>
    </source>
</evidence>
<feature type="disulfide bond" evidence="21">
    <location>
        <begin position="2106"/>
        <end position="2115"/>
    </location>
</feature>
<dbReference type="Pfam" id="PF02210">
    <property type="entry name" value="Laminin_G_2"/>
    <property type="match status" value="3"/>
</dbReference>
<dbReference type="FunFam" id="2.10.25.10:FF:000327">
    <property type="entry name" value="neurogenic locus notch homolog protein 4"/>
    <property type="match status" value="1"/>
</dbReference>
<dbReference type="InterPro" id="IPR018097">
    <property type="entry name" value="EGF_Ca-bd_CS"/>
</dbReference>
<dbReference type="CDD" id="cd00110">
    <property type="entry name" value="LamG"/>
    <property type="match status" value="3"/>
</dbReference>
<dbReference type="GO" id="GO:0005576">
    <property type="term" value="C:extracellular region"/>
    <property type="evidence" value="ECO:0007669"/>
    <property type="project" value="UniProtKB-SubCell"/>
</dbReference>
<evidence type="ECO:0000256" key="4">
    <source>
        <dbReference type="ARBA" id="ARBA00022473"/>
    </source>
</evidence>
<feature type="disulfide bond" evidence="21">
    <location>
        <begin position="2026"/>
        <end position="2035"/>
    </location>
</feature>
<feature type="domain" description="EGF-like" evidence="24">
    <location>
        <begin position="953"/>
        <end position="990"/>
    </location>
</feature>
<dbReference type="SMART" id="SM00179">
    <property type="entry name" value="EGF_CA"/>
    <property type="match status" value="36"/>
</dbReference>
<feature type="disulfide bond" evidence="21">
    <location>
        <begin position="717"/>
        <end position="726"/>
    </location>
</feature>
<feature type="disulfide bond" evidence="21">
    <location>
        <begin position="1113"/>
        <end position="1122"/>
    </location>
</feature>
<dbReference type="GO" id="GO:0035282">
    <property type="term" value="P:segmentation"/>
    <property type="evidence" value="ECO:0007669"/>
    <property type="project" value="UniProtKB-ARBA"/>
</dbReference>
<dbReference type="GO" id="GO:0051093">
    <property type="term" value="P:negative regulation of developmental process"/>
    <property type="evidence" value="ECO:0007669"/>
    <property type="project" value="UniProtKB-ARBA"/>
</dbReference>
<feature type="disulfide bond" evidence="21">
    <location>
        <begin position="941"/>
        <end position="950"/>
    </location>
</feature>
<feature type="disulfide bond" evidence="21">
    <location>
        <begin position="2127"/>
        <end position="2144"/>
    </location>
</feature>
<feature type="disulfide bond" evidence="21">
    <location>
        <begin position="2184"/>
        <end position="2193"/>
    </location>
</feature>
<name>A0A8W8LA85_MAGGI</name>
<evidence type="ECO:0000256" key="1">
    <source>
        <dbReference type="ARBA" id="ARBA00004247"/>
    </source>
</evidence>
<dbReference type="GO" id="GO:0030097">
    <property type="term" value="P:hemopoiesis"/>
    <property type="evidence" value="ECO:0007669"/>
    <property type="project" value="UniProtKB-ARBA"/>
</dbReference>
<feature type="domain" description="EGF-like" evidence="24">
    <location>
        <begin position="2274"/>
        <end position="2311"/>
    </location>
</feature>
<dbReference type="SUPFAM" id="SSF49899">
    <property type="entry name" value="Concanavalin A-like lectins/glucanases"/>
    <property type="match status" value="4"/>
</dbReference>
<keyword evidence="17" id="KW-0306">Gastrulation</keyword>
<feature type="disulfide bond" evidence="21">
    <location>
        <begin position="522"/>
        <end position="531"/>
    </location>
</feature>
<dbReference type="GO" id="GO:0048592">
    <property type="term" value="P:eye morphogenesis"/>
    <property type="evidence" value="ECO:0007669"/>
    <property type="project" value="UniProtKB-ARBA"/>
</dbReference>
<evidence type="ECO:0000256" key="3">
    <source>
        <dbReference type="ARBA" id="ARBA00005847"/>
    </source>
</evidence>
<accession>A0A8W8LA85</accession>
<dbReference type="FunFam" id="2.10.25.10:FF:000173">
    <property type="entry name" value="Neurogenic locus notch protein 2"/>
    <property type="match status" value="1"/>
</dbReference>
<feature type="disulfide bond" evidence="21">
    <location>
        <begin position="366"/>
        <end position="375"/>
    </location>
</feature>
<evidence type="ECO:0000256" key="21">
    <source>
        <dbReference type="PROSITE-ProRule" id="PRU00076"/>
    </source>
</evidence>
<feature type="domain" description="EGF-like" evidence="24">
    <location>
        <begin position="2312"/>
        <end position="2353"/>
    </location>
</feature>
<dbReference type="GO" id="GO:0019904">
    <property type="term" value="F:protein domain specific binding"/>
    <property type="evidence" value="ECO:0007669"/>
    <property type="project" value="UniProtKB-ARBA"/>
</dbReference>
<feature type="domain" description="Laminin G" evidence="23">
    <location>
        <begin position="1255"/>
        <end position="1448"/>
    </location>
</feature>
<feature type="disulfide bond" evidence="21">
    <location>
        <begin position="903"/>
        <end position="912"/>
    </location>
</feature>
<dbReference type="GO" id="GO:0009952">
    <property type="term" value="P:anterior/posterior pattern specification"/>
    <property type="evidence" value="ECO:0007669"/>
    <property type="project" value="UniProtKB-ARBA"/>
</dbReference>
<evidence type="ECO:0000256" key="7">
    <source>
        <dbReference type="ARBA" id="ARBA00022536"/>
    </source>
</evidence>
<keyword evidence="6" id="KW-0964">Secreted</keyword>
<dbReference type="InterPro" id="IPR009030">
    <property type="entry name" value="Growth_fac_rcpt_cys_sf"/>
</dbReference>
<dbReference type="PROSITE" id="PS50025">
    <property type="entry name" value="LAM_G_DOMAIN"/>
    <property type="match status" value="4"/>
</dbReference>
<feature type="disulfide bond" evidence="21">
    <location>
        <begin position="1245"/>
        <end position="1254"/>
    </location>
</feature>
<dbReference type="GO" id="GO:0008593">
    <property type="term" value="P:regulation of Notch signaling pathway"/>
    <property type="evidence" value="ECO:0007669"/>
    <property type="project" value="UniProtKB-ARBA"/>
</dbReference>
<dbReference type="Pfam" id="PF07645">
    <property type="entry name" value="EGF_CA"/>
    <property type="match status" value="6"/>
</dbReference>
<dbReference type="GO" id="GO:0009967">
    <property type="term" value="P:positive regulation of signal transduction"/>
    <property type="evidence" value="ECO:0007669"/>
    <property type="project" value="UniProtKB-ARBA"/>
</dbReference>
<evidence type="ECO:0000256" key="16">
    <source>
        <dbReference type="ARBA" id="ARBA00023180"/>
    </source>
</evidence>
<feature type="disulfide bond" evidence="21">
    <location>
        <begin position="484"/>
        <end position="493"/>
    </location>
</feature>
<dbReference type="PROSITE" id="PS01187">
    <property type="entry name" value="EGF_CA"/>
    <property type="match status" value="12"/>
</dbReference>
<dbReference type="GO" id="GO:0030182">
    <property type="term" value="P:neuron differentiation"/>
    <property type="evidence" value="ECO:0007669"/>
    <property type="project" value="UniProtKB-ARBA"/>
</dbReference>
<evidence type="ECO:0000256" key="17">
    <source>
        <dbReference type="ARBA" id="ARBA00023218"/>
    </source>
</evidence>
<evidence type="ECO:0000256" key="15">
    <source>
        <dbReference type="ARBA" id="ARBA00023157"/>
    </source>
</evidence>
<dbReference type="CDD" id="cd00054">
    <property type="entry name" value="EGF_CA"/>
    <property type="match status" value="29"/>
</dbReference>
<dbReference type="FunFam" id="2.10.25.10:FF:000471">
    <property type="entry name" value="Protein lin-12"/>
    <property type="match status" value="1"/>
</dbReference>
<feature type="domain" description="Laminin G" evidence="23">
    <location>
        <begin position="1767"/>
        <end position="1959"/>
    </location>
</feature>
<dbReference type="GO" id="GO:0051241">
    <property type="term" value="P:negative regulation of multicellular organismal process"/>
    <property type="evidence" value="ECO:0007669"/>
    <property type="project" value="UniProtKB-ARBA"/>
</dbReference>
<feature type="domain" description="EGF-like" evidence="24">
    <location>
        <begin position="2118"/>
        <end position="2156"/>
    </location>
</feature>
<dbReference type="GO" id="GO:0050877">
    <property type="term" value="P:nervous system process"/>
    <property type="evidence" value="ECO:0007669"/>
    <property type="project" value="UniProtKB-ARBA"/>
</dbReference>
<sequence length="2591" mass="282828">MRGMSFRTPGVALELQVGVCCTFYFLLMLPYASSLNNSTAFFNSTLNSSVTIRNNILTFQSNTFQRAFSFKTCYNGQLIYQRGQSGDEFSVILINGSINIRWKLGNSEIAMTTNAQLNNNAWYIMDLRNRLGVITMEILRGRQRECLIYLANSTYQSSLLGIDLSGSEGLVIGRDFTGCVQEGPGVTFINNANVRDVEVEWSFDTCPLDGITCNSDEVPQRICWQQPCKNSGVCVDDANGYTCQCPYLFNGTNCENDLRQYGCSISPCLNGGTCQSLTSGSRTYRCNCVPGFTGENCETNIDECGPKPCANDVDCIDGLNSYYCNCTGSGFRGVHCDADINECEQTPDICGNGTCFNYAGDFRCECPVGFEGFQCLVPTDDCASSPCRNGATCVDGVGGYTCQCVLGYTGTQCQTDADNCAGIDCSTSGAHRVCKDGLNSYTCACKDGYSETSGNCVDIDECASSPCRNGATCQNLENAYRCVCAAGYMGPQCESNIDECATQPCQNGATCQDRVNDYLCVCPAGYEGKNCSTNIDDCVTNGQPCKNGATCTDKINDYSCHCAPGWTTKNCTVNYDECSSTPCENGGTCRDELNAYNCTCTPGWTGTHCNVDINECQSQPCLNGATCRNLQNAYNCTCAPGFTGSNCQTNIDDCQPNPCQNGGTCVDGVNGYNCTCTPTFMGKNCSKLYNACESFQPCMNGATCNAVLGTQNYSCNCVLGFTDANCSTNIDDCLPSACTLPLVCYDLINDYKCACPIGKEGTDCAQDIDECLSSPCQNGGTCHNEEGRYRCECQQVTVNLTRYGNGQKLEFLSGFKGDNCEVDINECHYSSPSICLHNGSCTNTHGDYNCLCGSVYDGVYATGNNCELSTSYCESANEVKGDPPACHNGGTCLPDENSFTCSCAPGFTDPRCKTNINECESSPCQYGGTCVDGIARYECVCIPGITGPNCETDIDECQSMPCQNGGMCIDHINGYECNCTDTGFNGTNCELNIDDCAPGPCQNEATCTDLIKDYNCTCYDGYLGKDCQEDINECESSPCQYNGTCLERSKPSTYQTVPSLGNFAFAKAAGYYCDCIPGITGVNCETDIDDCVNNTCLHGSTCQDRINYYNCECAPGYRGQRCEIDIDECLEQKPCQNGATCIDKVADFECRCAPGYRGRNCEIEIDECKEYSPCQNNATCTDKVADYQCSCSEQPDADNRVFSGKNCTVQLTACIGNENCTNGATCVPFLKFDLQIIQQAYYCKCAPGFTGDRCHINTTFSFTGISSVERTLSQVTNNTIKFRFRTTLPDVILLMWSGQYFSTGIFMHIELFNGSLYMSYVKYNPIFSLEQVNVQIPVQINDGKWQEIHIDQFNDTEINEKGIIILKLISPECGNDICEKRVEYLHMANTQPTTELFFGNIGDKLPKLSFTKSQTLFKGCMQDMTVNNKVVTAVNNDENIPKNIWPGCVRNQQCFPNTCSRRGTCTDMWDNFECNCNRRYLGTKCQEEFVPATFSMNNVASSSAIFTVPPNQMQEIRSTVKMSLFIRTREPSGLIMYLGNNNTTFLTLEMYQGKLASRLVLCDLQTITYILDNSTVINDGQQHFVGVEFKAGQKLRLLRNGNVVRSNTLPSSGGCSLNASHLIFGGEIPQSLRQTGRVRRNTDVVIADGNSVPKLTELGNFKGTIQDAELNDNKLVFFPGNTSVESNFTLTSLTEVEANEVSDDICDIQSPCMHNGTCTNVFFNDFRCDCPRGFRGKTCSEIDFCDFDSCPSTATCNSLHNGFECISTALFNNTSQVEYVHKLNPGRTIKDISIQMRTLVKNGLILFAQNGAHVLKIRIRGSKLQVLYQVGNGEVEIEEADYDVSDRELHTVTLTENLTNMTLAITGPHRNISKDFTFRHSPTVNLTALITNEERNRKLRLGFYQGAMEDWFYKGCLKEVRIAGILLPFYVISDFTNYNTSIYLEYFEAVAVSVEKHRCSTEGSCANSQCKHSSMCQEDYYSYNCQCPTGYGGKWCENNINDCATPAVCGQGGKCVDGVNSFTCRCSGGYSGARCQNHTDPCVPNPCLNGAVCSDDGGSAACNCTSGFIGNTCGTPITQTCSDNPCKNNATCQPGTGGQPSFNCLCLSEYTGTLCDEPKNFCSDLPCQNGGNCTNDYTGNTFICSCPAGYSGKNCSENIDDCSTNPCQNSGVCIDLVGDHLCNCTEGWNGASCEVDINECQHQPCQRGECVNTPGSYHCNCVGNGTGYTGPDCGIDYDECKEESPCENGATCLNYEGGYNCSCTEGYKGKNCTVVDCASVVCLNGGQCTHAQVDNTWQCDCPKYVHGVKCETLGPCYSEPCDENNTESNCKENRNLTDYTCTCKTEWQGKDCTEDVDECSSSSPPCHPDHTYNCTNVQGDYICYCHPGFSDKNCFTNINECSSVTCHNGGTCIDGINSYTCNCTSGWTNTSNCMEDINECTLQDPCLNGATCVNTEGSFSCQCEPGFIGNLCATKDPDFRKISSDDNVWIIVGPVVAGFLLLVVIGVIIFLKMARKKRRTRGTYNPSRQEMNGSKLELGRSLMFGSYDWGILGTIAPVDTKVRRTGRDRGTTKKAGWSEDSELAGLSIQVT</sequence>
<feature type="domain" description="EGF-like" evidence="24">
    <location>
        <begin position="823"/>
        <end position="862"/>
    </location>
</feature>
<feature type="disulfide bond" evidence="21">
    <location>
        <begin position="2200"/>
        <end position="2210"/>
    </location>
</feature>
<feature type="disulfide bond" evidence="21">
    <location>
        <begin position="1018"/>
        <end position="1027"/>
    </location>
</feature>
<dbReference type="InterPro" id="IPR000742">
    <property type="entry name" value="EGF"/>
</dbReference>
<dbReference type="InterPro" id="IPR013032">
    <property type="entry name" value="EGF-like_CS"/>
</dbReference>
<dbReference type="Pfam" id="PF12661">
    <property type="entry name" value="hEGF"/>
    <property type="match status" value="10"/>
</dbReference>
<dbReference type="PANTHER" id="PTHR24049">
    <property type="entry name" value="CRUMBS FAMILY MEMBER"/>
    <property type="match status" value="1"/>
</dbReference>
<dbReference type="GO" id="GO:0007369">
    <property type="term" value="P:gastrulation"/>
    <property type="evidence" value="ECO:0007669"/>
    <property type="project" value="UniProtKB-KW"/>
</dbReference>
<dbReference type="SMART" id="SM00181">
    <property type="entry name" value="EGF"/>
    <property type="match status" value="40"/>
</dbReference>
<feature type="domain" description="EGF-like" evidence="24">
    <location>
        <begin position="2436"/>
        <end position="2473"/>
    </location>
</feature>
<dbReference type="SUPFAM" id="SSF57184">
    <property type="entry name" value="Growth factor receptor domain"/>
    <property type="match status" value="3"/>
</dbReference>
<keyword evidence="4" id="KW-0217">Developmental protein</keyword>
<feature type="domain" description="EGF-like" evidence="24">
    <location>
        <begin position="612"/>
        <end position="648"/>
    </location>
</feature>
<dbReference type="GO" id="GO:0016324">
    <property type="term" value="C:apical plasma membrane"/>
    <property type="evidence" value="ECO:0007669"/>
    <property type="project" value="UniProtKB-SubCell"/>
</dbReference>